<dbReference type="RefSeq" id="WP_353401626.1">
    <property type="nucleotide sequence ID" value="NZ_BAABWU010000015.1"/>
</dbReference>
<protein>
    <submittedName>
        <fullName evidence="7">Lysophospholipid acyltransferase family protein</fullName>
    </submittedName>
</protein>
<evidence type="ECO:0000256" key="5">
    <source>
        <dbReference type="ARBA" id="ARBA00023136"/>
    </source>
</evidence>
<dbReference type="CDD" id="cd07984">
    <property type="entry name" value="LPLAT_LABLAT-like"/>
    <property type="match status" value="1"/>
</dbReference>
<evidence type="ECO:0000313" key="7">
    <source>
        <dbReference type="EMBL" id="GAA6197850.1"/>
    </source>
</evidence>
<dbReference type="PANTHER" id="PTHR30606">
    <property type="entry name" value="LIPID A BIOSYNTHESIS LAUROYL ACYLTRANSFERASE"/>
    <property type="match status" value="1"/>
</dbReference>
<accession>A0ABQ0APQ7</accession>
<keyword evidence="2" id="KW-1003">Cell membrane</keyword>
<sequence>MPLDPSQLTQKQRVSYFVENIALRGILGLAGFVPYRWRIPLIGKLVSTLGPLVGFDRRIRDNLALTCPELTKPEVHRLCREVNNNAGRTIAELYAGAPFVDRAKAAPISGDGLKALEEARASGRPVILVTGHFGNYDAARAGLISRGFSMGALYRRMANPFFNTHYVRTISHIGTPMFEQGRRGMVEMVRHLKKGGIIAIVADLHVHDGELIDFFGTPAVTSTVPAELALKYNAALIPVYGVRQENGLDFEIILNPEIPTSDPVTMTRAICDDLESMVRRHMGQWFWIHRRWKTLGFTPAPKKPSKGETSAKP</sequence>
<keyword evidence="5" id="KW-0472">Membrane</keyword>
<evidence type="ECO:0000256" key="3">
    <source>
        <dbReference type="ARBA" id="ARBA00022519"/>
    </source>
</evidence>
<keyword evidence="6 7" id="KW-0012">Acyltransferase</keyword>
<evidence type="ECO:0000256" key="1">
    <source>
        <dbReference type="ARBA" id="ARBA00004533"/>
    </source>
</evidence>
<dbReference type="Pfam" id="PF03279">
    <property type="entry name" value="Lip_A_acyltrans"/>
    <property type="match status" value="1"/>
</dbReference>
<evidence type="ECO:0000256" key="4">
    <source>
        <dbReference type="ARBA" id="ARBA00022679"/>
    </source>
</evidence>
<keyword evidence="3" id="KW-0997">Cell inner membrane</keyword>
<evidence type="ECO:0000256" key="6">
    <source>
        <dbReference type="ARBA" id="ARBA00023315"/>
    </source>
</evidence>
<gene>
    <name evidence="7" type="ORF">NBRC116598_32950</name>
</gene>
<organism evidence="7 8">
    <name type="scientific">Pseudophaeobacter arcticus</name>
    <dbReference type="NCBI Taxonomy" id="385492"/>
    <lineage>
        <taxon>Bacteria</taxon>
        <taxon>Pseudomonadati</taxon>
        <taxon>Pseudomonadota</taxon>
        <taxon>Alphaproteobacteria</taxon>
        <taxon>Rhodobacterales</taxon>
        <taxon>Paracoccaceae</taxon>
        <taxon>Pseudophaeobacter</taxon>
    </lineage>
</organism>
<keyword evidence="8" id="KW-1185">Reference proteome</keyword>
<dbReference type="GO" id="GO:0016746">
    <property type="term" value="F:acyltransferase activity"/>
    <property type="evidence" value="ECO:0007669"/>
    <property type="project" value="UniProtKB-KW"/>
</dbReference>
<dbReference type="EMBL" id="BAABWU010000015">
    <property type="protein sequence ID" value="GAA6197850.1"/>
    <property type="molecule type" value="Genomic_DNA"/>
</dbReference>
<dbReference type="PANTHER" id="PTHR30606:SF10">
    <property type="entry name" value="PHOSPHATIDYLINOSITOL MANNOSIDE ACYLTRANSFERASE"/>
    <property type="match status" value="1"/>
</dbReference>
<proteinExistence type="predicted"/>
<evidence type="ECO:0000313" key="8">
    <source>
        <dbReference type="Proteomes" id="UP001441944"/>
    </source>
</evidence>
<name>A0ABQ0APQ7_9RHOB</name>
<reference evidence="7 8" key="1">
    <citation type="submission" date="2024-04" db="EMBL/GenBank/DDBJ databases">
        <title>Draft genome sequence of Pseudophaeobacter arcticus NBRC 116598.</title>
        <authorList>
            <person name="Miyakawa T."/>
            <person name="Kusuya Y."/>
            <person name="Miura T."/>
        </authorList>
    </citation>
    <scope>NUCLEOTIDE SEQUENCE [LARGE SCALE GENOMIC DNA]</scope>
    <source>
        <strain evidence="7 8">SU-CL00105</strain>
    </source>
</reference>
<dbReference type="InterPro" id="IPR004960">
    <property type="entry name" value="LipA_acyltrans"/>
</dbReference>
<keyword evidence="4" id="KW-0808">Transferase</keyword>
<dbReference type="Proteomes" id="UP001441944">
    <property type="component" value="Unassembled WGS sequence"/>
</dbReference>
<dbReference type="PIRSF" id="PIRSF026649">
    <property type="entry name" value="MsbB"/>
    <property type="match status" value="1"/>
</dbReference>
<comment type="caution">
    <text evidence="7">The sequence shown here is derived from an EMBL/GenBank/DDBJ whole genome shotgun (WGS) entry which is preliminary data.</text>
</comment>
<comment type="subcellular location">
    <subcellularLocation>
        <location evidence="1">Cell inner membrane</location>
    </subcellularLocation>
</comment>
<evidence type="ECO:0000256" key="2">
    <source>
        <dbReference type="ARBA" id="ARBA00022475"/>
    </source>
</evidence>